<dbReference type="EMBL" id="CAJNOU010003052">
    <property type="protein sequence ID" value="CAF1367890.1"/>
    <property type="molecule type" value="Genomic_DNA"/>
</dbReference>
<gene>
    <name evidence="1" type="ORF">SEV965_LOCUS29731</name>
</gene>
<name>A0A815IMA9_9BILA</name>
<dbReference type="PANTHER" id="PTHR31563">
    <property type="entry name" value="ION CHANNEL POLLUX-RELATED"/>
    <property type="match status" value="1"/>
</dbReference>
<proteinExistence type="predicted"/>
<dbReference type="InterPro" id="IPR044849">
    <property type="entry name" value="CASTOR/POLLUX/SYM8-like"/>
</dbReference>
<dbReference type="PANTHER" id="PTHR31563:SF10">
    <property type="entry name" value="ION CHANNEL POLLUX-RELATED"/>
    <property type="match status" value="1"/>
</dbReference>
<accession>A0A815IMA9</accession>
<dbReference type="InterPro" id="IPR036291">
    <property type="entry name" value="NAD(P)-bd_dom_sf"/>
</dbReference>
<dbReference type="GO" id="GO:0006811">
    <property type="term" value="P:monoatomic ion transport"/>
    <property type="evidence" value="ECO:0007669"/>
    <property type="project" value="InterPro"/>
</dbReference>
<dbReference type="AlphaFoldDB" id="A0A815IMA9"/>
<protein>
    <submittedName>
        <fullName evidence="1">Uncharacterized protein</fullName>
    </submittedName>
</protein>
<dbReference type="SUPFAM" id="SSF51735">
    <property type="entry name" value="NAD(P)-binding Rossmann-fold domains"/>
    <property type="match status" value="1"/>
</dbReference>
<organism evidence="1 2">
    <name type="scientific">Rotaria sordida</name>
    <dbReference type="NCBI Taxonomy" id="392033"/>
    <lineage>
        <taxon>Eukaryota</taxon>
        <taxon>Metazoa</taxon>
        <taxon>Spiralia</taxon>
        <taxon>Gnathifera</taxon>
        <taxon>Rotifera</taxon>
        <taxon>Eurotatoria</taxon>
        <taxon>Bdelloidea</taxon>
        <taxon>Philodinida</taxon>
        <taxon>Philodinidae</taxon>
        <taxon>Rotaria</taxon>
    </lineage>
</organism>
<evidence type="ECO:0000313" key="2">
    <source>
        <dbReference type="Proteomes" id="UP000663889"/>
    </source>
</evidence>
<evidence type="ECO:0000313" key="1">
    <source>
        <dbReference type="EMBL" id="CAF1367890.1"/>
    </source>
</evidence>
<dbReference type="Proteomes" id="UP000663889">
    <property type="component" value="Unassembled WGS sequence"/>
</dbReference>
<dbReference type="Gene3D" id="3.40.50.720">
    <property type="entry name" value="NAD(P)-binding Rossmann-like Domain"/>
    <property type="match status" value="1"/>
</dbReference>
<reference evidence="1" key="1">
    <citation type="submission" date="2021-02" db="EMBL/GenBank/DDBJ databases">
        <authorList>
            <person name="Nowell W R."/>
        </authorList>
    </citation>
    <scope>NUCLEOTIDE SEQUENCE</scope>
</reference>
<comment type="caution">
    <text evidence="1">The sequence shown here is derived from an EMBL/GenBank/DDBJ whole genome shotgun (WGS) entry which is preliminary data.</text>
</comment>
<sequence>MHVIYEMTCRIERVKDKVNNSRNTRIIYRNGDPMSINNLKKLSLNQARSIIILAPEINNPDVRVIKTILAIRNSPRRNNINFHIVAEIKERINLEAAMIAGGDEALFVYVGEIIARIIAQSCRQCGLSVILTILL</sequence>